<gene>
    <name evidence="2" type="ORF">SAMN05877838_1291</name>
</gene>
<dbReference type="InterPro" id="IPR010412">
    <property type="entry name" value="DUF1007"/>
</dbReference>
<evidence type="ECO:0000313" key="3">
    <source>
        <dbReference type="Proteomes" id="UP000219465"/>
    </source>
</evidence>
<dbReference type="InterPro" id="IPR016537">
    <property type="entry name" value="UCP008159_ABC"/>
</dbReference>
<accession>A0A286I8G9</accession>
<keyword evidence="3" id="KW-1185">Reference proteome</keyword>
<dbReference type="RefSeq" id="WP_425479220.1">
    <property type="nucleotide sequence ID" value="NZ_OCPC01000001.1"/>
</dbReference>
<proteinExistence type="predicted"/>
<reference evidence="3" key="1">
    <citation type="submission" date="2017-08" db="EMBL/GenBank/DDBJ databases">
        <authorList>
            <person name="Varghese N."/>
            <person name="Submissions S."/>
        </authorList>
    </citation>
    <scope>NUCLEOTIDE SEQUENCE [LARGE SCALE GENOMIC DNA]</scope>
    <source>
        <strain evidence="3">KCTC 23107</strain>
    </source>
</reference>
<keyword evidence="1" id="KW-0732">Signal</keyword>
<feature type="signal peptide" evidence="1">
    <location>
        <begin position="1"/>
        <end position="26"/>
    </location>
</feature>
<organism evidence="2 3">
    <name type="scientific">Hoeflea halophila</name>
    <dbReference type="NCBI Taxonomy" id="714899"/>
    <lineage>
        <taxon>Bacteria</taxon>
        <taxon>Pseudomonadati</taxon>
        <taxon>Pseudomonadota</taxon>
        <taxon>Alphaproteobacteria</taxon>
        <taxon>Hyphomicrobiales</taxon>
        <taxon>Rhizobiaceae</taxon>
        <taxon>Hoeflea</taxon>
    </lineage>
</organism>
<protein>
    <submittedName>
        <fullName evidence="2">ABC-type uncharacterized transport system substrate-binding protein</fullName>
    </submittedName>
</protein>
<evidence type="ECO:0000256" key="1">
    <source>
        <dbReference type="SAM" id="SignalP"/>
    </source>
</evidence>
<dbReference type="Proteomes" id="UP000219465">
    <property type="component" value="Unassembled WGS sequence"/>
</dbReference>
<evidence type="ECO:0000313" key="2">
    <source>
        <dbReference type="EMBL" id="SOE16423.1"/>
    </source>
</evidence>
<dbReference type="EMBL" id="OCPC01000001">
    <property type="protein sequence ID" value="SOE16423.1"/>
    <property type="molecule type" value="Genomic_DNA"/>
</dbReference>
<feature type="chain" id="PRO_5013126513" evidence="1">
    <location>
        <begin position="27"/>
        <end position="219"/>
    </location>
</feature>
<dbReference type="Pfam" id="PF06226">
    <property type="entry name" value="DUF1007"/>
    <property type="match status" value="1"/>
</dbReference>
<dbReference type="PIRSF" id="PIRSF008159">
    <property type="entry name" value="UCP008159_ABC"/>
    <property type="match status" value="1"/>
</dbReference>
<sequence length="219" mass="24111">MKIDMIRRLRVLAFLAGLILPTTASAHPHVFAEARLEIETSADGHVIEFRNVWRFDEVFSSSVVLDFDENSDLVLDTAELAKISEMVTQSLAEFDYYVSVTANGKDVGISLPQTINVDYQDGQLLMFFAVVPDQELVLDGKIAVGVFDPTMYAALDFINDEDMMVTGGSATRCTNTVVRPDADEIIAQNQASLTEAFFETTGSGDLSKLLATRLELECL</sequence>
<dbReference type="AlphaFoldDB" id="A0A286I8G9"/>
<name>A0A286I8G9_9HYPH</name>